<protein>
    <recommendedName>
        <fullName evidence="3">ribonuclease H</fullName>
        <ecNumber evidence="3">3.1.26.4</ecNumber>
    </recommendedName>
</protein>
<dbReference type="Proteomes" id="UP000014500">
    <property type="component" value="Unassembled WGS sequence"/>
</dbReference>
<keyword evidence="5" id="KW-0479">Metal-binding</keyword>
<keyword evidence="6" id="KW-0255">Endonuclease</keyword>
<dbReference type="GO" id="GO:0004523">
    <property type="term" value="F:RNA-DNA hybrid ribonuclease activity"/>
    <property type="evidence" value="ECO:0007669"/>
    <property type="project" value="UniProtKB-EC"/>
</dbReference>
<evidence type="ECO:0000313" key="11">
    <source>
        <dbReference type="Proteomes" id="UP000014500"/>
    </source>
</evidence>
<dbReference type="GO" id="GO:0046872">
    <property type="term" value="F:metal ion binding"/>
    <property type="evidence" value="ECO:0007669"/>
    <property type="project" value="UniProtKB-KW"/>
</dbReference>
<comment type="similarity">
    <text evidence="2">Belongs to the RNase H family.</text>
</comment>
<evidence type="ECO:0000256" key="4">
    <source>
        <dbReference type="ARBA" id="ARBA00022722"/>
    </source>
</evidence>
<dbReference type="GO" id="GO:0003676">
    <property type="term" value="F:nucleic acid binding"/>
    <property type="evidence" value="ECO:0007669"/>
    <property type="project" value="InterPro"/>
</dbReference>
<evidence type="ECO:0000313" key="10">
    <source>
        <dbReference type="EnsemblMetazoa" id="SMAR011742-PA"/>
    </source>
</evidence>
<keyword evidence="7" id="KW-0378">Hydrolase</keyword>
<proteinExistence type="inferred from homology"/>
<reference evidence="10" key="2">
    <citation type="submission" date="2015-02" db="UniProtKB">
        <authorList>
            <consortium name="EnsemblMetazoa"/>
        </authorList>
    </citation>
    <scope>IDENTIFICATION</scope>
</reference>
<accession>T1JD66</accession>
<keyword evidence="11" id="KW-1185">Reference proteome</keyword>
<evidence type="ECO:0000256" key="6">
    <source>
        <dbReference type="ARBA" id="ARBA00022759"/>
    </source>
</evidence>
<dbReference type="HOGENOM" id="CLU_030894_4_4_1"/>
<keyword evidence="4" id="KW-0540">Nuclease</keyword>
<evidence type="ECO:0000256" key="8">
    <source>
        <dbReference type="SAM" id="MobiDB-lite"/>
    </source>
</evidence>
<feature type="domain" description="RNase H type-1" evidence="9">
    <location>
        <begin position="1"/>
        <end position="112"/>
    </location>
</feature>
<dbReference type="InterPro" id="IPR012337">
    <property type="entry name" value="RNaseH-like_sf"/>
</dbReference>
<dbReference type="CDD" id="cd09280">
    <property type="entry name" value="RNase_HI_eukaryote_like"/>
    <property type="match status" value="1"/>
</dbReference>
<feature type="region of interest" description="Disordered" evidence="8">
    <location>
        <begin position="91"/>
        <end position="116"/>
    </location>
</feature>
<organism evidence="10 11">
    <name type="scientific">Strigamia maritima</name>
    <name type="common">European centipede</name>
    <name type="synonym">Geophilus maritimus</name>
    <dbReference type="NCBI Taxonomy" id="126957"/>
    <lineage>
        <taxon>Eukaryota</taxon>
        <taxon>Metazoa</taxon>
        <taxon>Ecdysozoa</taxon>
        <taxon>Arthropoda</taxon>
        <taxon>Myriapoda</taxon>
        <taxon>Chilopoda</taxon>
        <taxon>Pleurostigmophora</taxon>
        <taxon>Geophilomorpha</taxon>
        <taxon>Linotaeniidae</taxon>
        <taxon>Strigamia</taxon>
    </lineage>
</organism>
<evidence type="ECO:0000256" key="2">
    <source>
        <dbReference type="ARBA" id="ARBA00005300"/>
    </source>
</evidence>
<dbReference type="eggNOG" id="KOG3752">
    <property type="taxonomic scope" value="Eukaryota"/>
</dbReference>
<evidence type="ECO:0000256" key="1">
    <source>
        <dbReference type="ARBA" id="ARBA00000077"/>
    </source>
</evidence>
<evidence type="ECO:0000256" key="7">
    <source>
        <dbReference type="ARBA" id="ARBA00022801"/>
    </source>
</evidence>
<dbReference type="OMA" id="EDWIYRW"/>
<dbReference type="EnsemblMetazoa" id="SMAR011742-RA">
    <property type="protein sequence ID" value="SMAR011742-PA"/>
    <property type="gene ID" value="SMAR011742"/>
</dbReference>
<dbReference type="AlphaFoldDB" id="T1JD66"/>
<dbReference type="InterPro" id="IPR002156">
    <property type="entry name" value="RNaseH_domain"/>
</dbReference>
<dbReference type="EC" id="3.1.26.4" evidence="3"/>
<dbReference type="PANTHER" id="PTHR10642:SF26">
    <property type="entry name" value="RIBONUCLEASE H1"/>
    <property type="match status" value="1"/>
</dbReference>
<dbReference type="Pfam" id="PF00075">
    <property type="entry name" value="RNase_H"/>
    <property type="match status" value="1"/>
</dbReference>
<evidence type="ECO:0000259" key="9">
    <source>
        <dbReference type="PROSITE" id="PS50879"/>
    </source>
</evidence>
<dbReference type="InterPro" id="IPR036397">
    <property type="entry name" value="RNaseH_sf"/>
</dbReference>
<dbReference type="STRING" id="126957.T1JD66"/>
<reference evidence="11" key="1">
    <citation type="submission" date="2011-05" db="EMBL/GenBank/DDBJ databases">
        <authorList>
            <person name="Richards S.R."/>
            <person name="Qu J."/>
            <person name="Jiang H."/>
            <person name="Jhangiani S.N."/>
            <person name="Agravi P."/>
            <person name="Goodspeed R."/>
            <person name="Gross S."/>
            <person name="Mandapat C."/>
            <person name="Jackson L."/>
            <person name="Mathew T."/>
            <person name="Pu L."/>
            <person name="Thornton R."/>
            <person name="Saada N."/>
            <person name="Wilczek-Boney K.B."/>
            <person name="Lee S."/>
            <person name="Kovar C."/>
            <person name="Wu Y."/>
            <person name="Scherer S.E."/>
            <person name="Worley K.C."/>
            <person name="Muzny D.M."/>
            <person name="Gibbs R."/>
        </authorList>
    </citation>
    <scope>NUCLEOTIDE SEQUENCE</scope>
    <source>
        <strain evidence="11">Brora</strain>
    </source>
</reference>
<name>T1JD66_STRMM</name>
<sequence>NVSEPLQGRQTNNSAEIRAATRAISQARDSGYREVTVNTDSRFLIDSTTKWMDKWEQNDWRTASGGHVKNRADFEALNDASSGMRVNYKHVPSHSGNPGNEAADRLARQGTSRRRY</sequence>
<dbReference type="GO" id="GO:0043137">
    <property type="term" value="P:DNA replication, removal of RNA primer"/>
    <property type="evidence" value="ECO:0007669"/>
    <property type="project" value="TreeGrafter"/>
</dbReference>
<dbReference type="Gene3D" id="3.30.420.10">
    <property type="entry name" value="Ribonuclease H-like superfamily/Ribonuclease H"/>
    <property type="match status" value="1"/>
</dbReference>
<evidence type="ECO:0000256" key="3">
    <source>
        <dbReference type="ARBA" id="ARBA00012180"/>
    </source>
</evidence>
<dbReference type="SUPFAM" id="SSF53098">
    <property type="entry name" value="Ribonuclease H-like"/>
    <property type="match status" value="1"/>
</dbReference>
<dbReference type="InterPro" id="IPR050092">
    <property type="entry name" value="RNase_H"/>
</dbReference>
<dbReference type="EMBL" id="JH432098">
    <property type="status" value="NOT_ANNOTATED_CDS"/>
    <property type="molecule type" value="Genomic_DNA"/>
</dbReference>
<evidence type="ECO:0000256" key="5">
    <source>
        <dbReference type="ARBA" id="ARBA00022723"/>
    </source>
</evidence>
<dbReference type="PANTHER" id="PTHR10642">
    <property type="entry name" value="RIBONUCLEASE H1"/>
    <property type="match status" value="1"/>
</dbReference>
<dbReference type="PhylomeDB" id="T1JD66"/>
<comment type="catalytic activity">
    <reaction evidence="1">
        <text>Endonucleolytic cleavage to 5'-phosphomonoester.</text>
        <dbReference type="EC" id="3.1.26.4"/>
    </reaction>
</comment>
<dbReference type="PROSITE" id="PS50879">
    <property type="entry name" value="RNASE_H_1"/>
    <property type="match status" value="1"/>
</dbReference>